<gene>
    <name evidence="3" type="ORF">AU467_02185</name>
</gene>
<dbReference type="AlphaFoldDB" id="A0A101KUL8"/>
<evidence type="ECO:0000256" key="1">
    <source>
        <dbReference type="SAM" id="Coils"/>
    </source>
</evidence>
<dbReference type="Gene3D" id="1.10.287.470">
    <property type="entry name" value="Helix hairpin bin"/>
    <property type="match status" value="1"/>
</dbReference>
<dbReference type="Proteomes" id="UP000053176">
    <property type="component" value="Unassembled WGS sequence"/>
</dbReference>
<protein>
    <submittedName>
        <fullName evidence="3">Uncharacterized protein</fullName>
    </submittedName>
</protein>
<dbReference type="GO" id="GO:0005886">
    <property type="term" value="C:plasma membrane"/>
    <property type="evidence" value="ECO:0007669"/>
    <property type="project" value="TreeGrafter"/>
</dbReference>
<dbReference type="PANTHER" id="PTHR30438:SF2">
    <property type="entry name" value="MEMBRANE PROTEIN"/>
    <property type="match status" value="1"/>
</dbReference>
<feature type="signal peptide" evidence="2">
    <location>
        <begin position="1"/>
        <end position="29"/>
    </location>
</feature>
<organism evidence="3 4">
    <name type="scientific">Rhizobium loti</name>
    <name type="common">Mesorhizobium loti</name>
    <dbReference type="NCBI Taxonomy" id="381"/>
    <lineage>
        <taxon>Bacteria</taxon>
        <taxon>Pseudomonadati</taxon>
        <taxon>Pseudomonadota</taxon>
        <taxon>Alphaproteobacteria</taxon>
        <taxon>Hyphomicrobiales</taxon>
        <taxon>Phyllobacteriaceae</taxon>
        <taxon>Mesorhizobium</taxon>
    </lineage>
</organism>
<accession>A0A101KUL8</accession>
<sequence>MPTDAKVLTAIAALAALAASAFPASEALAEDGSQPPIPGMVRQTEIRIAPDATGRLATIAVKPGDRVHRGDLLATLNNPELAASAGEAKSAAASAKADRDNVYSGVRKEEVDIANQAIQTAEANLMLAQQQHDRAVKLAGKDFASKQKLDESTASLAKAQADLDLKRAEAAEASAGPTIEERAVADAKVALAEATVADLQAQLDKTVLTAPIDGTVGIRVAEPGEIIGPGKPVMTLEADGQPWFAFTLREDAMQGLTMGTKVALSVQDGRTVDARVTELRPLGEFATWRAARAVGDHDLNAFRLRLDPTGTVDGLEAGMTVWLAGPQ</sequence>
<name>A0A101KUL8_RHILI</name>
<dbReference type="PANTHER" id="PTHR30438">
    <property type="entry name" value="36 KDA ANTIGEN-RELATED"/>
    <property type="match status" value="1"/>
</dbReference>
<comment type="caution">
    <text evidence="3">The sequence shown here is derived from an EMBL/GenBank/DDBJ whole genome shotgun (WGS) entry which is preliminary data.</text>
</comment>
<dbReference type="OrthoDB" id="9793801at2"/>
<dbReference type="SUPFAM" id="SSF111369">
    <property type="entry name" value="HlyD-like secretion proteins"/>
    <property type="match status" value="2"/>
</dbReference>
<evidence type="ECO:0000313" key="3">
    <source>
        <dbReference type="EMBL" id="KUM27226.1"/>
    </source>
</evidence>
<keyword evidence="2" id="KW-0732">Signal</keyword>
<reference evidence="3 4" key="1">
    <citation type="submission" date="2015-12" db="EMBL/GenBank/DDBJ databases">
        <title>Draft genome sequence of Mesorhizobium sp. UFLA 01-765, a multitolerant efficient symbiont and plant-growth promoting strain isolated from Zn-mining soil using Leucaena leucocephala as a trap plant.</title>
        <authorList>
            <person name="Rangel W.M."/>
            <person name="Thijs S."/>
            <person name="Longatti S.M."/>
            <person name="Moreira F.M."/>
            <person name="Weyens N."/>
            <person name="Vangronsveld J."/>
            <person name="Van Hamme J.D."/>
            <person name="Bottos E.M."/>
            <person name="Rineau F."/>
        </authorList>
    </citation>
    <scope>NUCLEOTIDE SEQUENCE [LARGE SCALE GENOMIC DNA]</scope>
    <source>
        <strain evidence="3 4">UFLA 01-765</strain>
    </source>
</reference>
<proteinExistence type="predicted"/>
<evidence type="ECO:0000256" key="2">
    <source>
        <dbReference type="SAM" id="SignalP"/>
    </source>
</evidence>
<dbReference type="EMBL" id="LPWA01000098">
    <property type="protein sequence ID" value="KUM27226.1"/>
    <property type="molecule type" value="Genomic_DNA"/>
</dbReference>
<evidence type="ECO:0000313" key="4">
    <source>
        <dbReference type="Proteomes" id="UP000053176"/>
    </source>
</evidence>
<keyword evidence="1" id="KW-0175">Coiled coil</keyword>
<feature type="chain" id="PRO_5007099261" evidence="2">
    <location>
        <begin position="30"/>
        <end position="327"/>
    </location>
</feature>
<feature type="coiled-coil region" evidence="1">
    <location>
        <begin position="111"/>
        <end position="169"/>
    </location>
</feature>
<dbReference type="Gene3D" id="2.40.50.100">
    <property type="match status" value="1"/>
</dbReference>